<dbReference type="PANTHER" id="PTHR46268">
    <property type="entry name" value="STRESS RESPONSE PROTEIN NHAX"/>
    <property type="match status" value="1"/>
</dbReference>
<feature type="domain" description="UspA" evidence="2">
    <location>
        <begin position="4"/>
        <end position="139"/>
    </location>
</feature>
<evidence type="ECO:0000256" key="1">
    <source>
        <dbReference type="ARBA" id="ARBA00008791"/>
    </source>
</evidence>
<organism evidence="3">
    <name type="scientific">bioreactor metagenome</name>
    <dbReference type="NCBI Taxonomy" id="1076179"/>
    <lineage>
        <taxon>unclassified sequences</taxon>
        <taxon>metagenomes</taxon>
        <taxon>ecological metagenomes</taxon>
    </lineage>
</organism>
<dbReference type="Pfam" id="PF00582">
    <property type="entry name" value="Usp"/>
    <property type="match status" value="1"/>
</dbReference>
<reference evidence="3" key="1">
    <citation type="submission" date="2019-08" db="EMBL/GenBank/DDBJ databases">
        <authorList>
            <person name="Kucharzyk K."/>
            <person name="Murdoch R.W."/>
            <person name="Higgins S."/>
            <person name="Loffler F."/>
        </authorList>
    </citation>
    <scope>NUCLEOTIDE SEQUENCE</scope>
</reference>
<dbReference type="PRINTS" id="PR01438">
    <property type="entry name" value="UNVRSLSTRESS"/>
</dbReference>
<dbReference type="SUPFAM" id="SSF52402">
    <property type="entry name" value="Adenine nucleotide alpha hydrolases-like"/>
    <property type="match status" value="1"/>
</dbReference>
<sequence length="140" mass="15304">MDVKSILVAYDGSRQSQKALDWALDIAAKTNAKVTTVTVIKPPDFSPTGEVNEFMYDAEKYYQPLLDKVKKTGRDNGREINTVLLRGHPAESIVKYADDISADLIITGTRGMGGFKSLVIGSVAQKVVTYAKVPVLIIKD</sequence>
<dbReference type="CDD" id="cd00293">
    <property type="entry name" value="USP-like"/>
    <property type="match status" value="1"/>
</dbReference>
<protein>
    <submittedName>
        <fullName evidence="3">Stress response protein NhaX</fullName>
    </submittedName>
</protein>
<dbReference type="Gene3D" id="3.40.50.620">
    <property type="entry name" value="HUPs"/>
    <property type="match status" value="1"/>
</dbReference>
<dbReference type="InterPro" id="IPR006016">
    <property type="entry name" value="UspA"/>
</dbReference>
<evidence type="ECO:0000259" key="2">
    <source>
        <dbReference type="Pfam" id="PF00582"/>
    </source>
</evidence>
<comment type="similarity">
    <text evidence="1">Belongs to the universal stress protein A family.</text>
</comment>
<gene>
    <name evidence="3" type="primary">nhaX_1</name>
    <name evidence="3" type="ORF">SDC9_13806</name>
</gene>
<proteinExistence type="inferred from homology"/>
<comment type="caution">
    <text evidence="3">The sequence shown here is derived from an EMBL/GenBank/DDBJ whole genome shotgun (WGS) entry which is preliminary data.</text>
</comment>
<dbReference type="AlphaFoldDB" id="A0A644TMD1"/>
<dbReference type="InterPro" id="IPR006015">
    <property type="entry name" value="Universal_stress_UspA"/>
</dbReference>
<evidence type="ECO:0000313" key="3">
    <source>
        <dbReference type="EMBL" id="MPL68093.1"/>
    </source>
</evidence>
<dbReference type="EMBL" id="VSSQ01000040">
    <property type="protein sequence ID" value="MPL68093.1"/>
    <property type="molecule type" value="Genomic_DNA"/>
</dbReference>
<dbReference type="InterPro" id="IPR014729">
    <property type="entry name" value="Rossmann-like_a/b/a_fold"/>
</dbReference>
<name>A0A644TMD1_9ZZZZ</name>
<accession>A0A644TMD1</accession>
<dbReference type="PANTHER" id="PTHR46268:SF6">
    <property type="entry name" value="UNIVERSAL STRESS PROTEIN UP12"/>
    <property type="match status" value="1"/>
</dbReference>